<evidence type="ECO:0000256" key="1">
    <source>
        <dbReference type="SAM" id="MobiDB-lite"/>
    </source>
</evidence>
<evidence type="ECO:0000313" key="3">
    <source>
        <dbReference type="Proteomes" id="UP001556367"/>
    </source>
</evidence>
<name>A0ABR3K2L5_9AGAR</name>
<reference evidence="3" key="1">
    <citation type="submission" date="2024-06" db="EMBL/GenBank/DDBJ databases">
        <title>Multi-omics analyses provide insights into the biosynthesis of the anticancer antibiotic pleurotin in Hohenbuehelia grisea.</title>
        <authorList>
            <person name="Weaver J.A."/>
            <person name="Alberti F."/>
        </authorList>
    </citation>
    <scope>NUCLEOTIDE SEQUENCE [LARGE SCALE GENOMIC DNA]</scope>
    <source>
        <strain evidence="3">T-177</strain>
    </source>
</reference>
<feature type="region of interest" description="Disordered" evidence="1">
    <location>
        <begin position="1"/>
        <end position="46"/>
    </location>
</feature>
<gene>
    <name evidence="2" type="ORF">HGRIS_006436</name>
</gene>
<keyword evidence="3" id="KW-1185">Reference proteome</keyword>
<dbReference type="EMBL" id="JASNQZ010000001">
    <property type="protein sequence ID" value="KAL0961495.1"/>
    <property type="molecule type" value="Genomic_DNA"/>
</dbReference>
<comment type="caution">
    <text evidence="2">The sequence shown here is derived from an EMBL/GenBank/DDBJ whole genome shotgun (WGS) entry which is preliminary data.</text>
</comment>
<protein>
    <submittedName>
        <fullName evidence="2">Uncharacterized protein</fullName>
    </submittedName>
</protein>
<dbReference type="Proteomes" id="UP001556367">
    <property type="component" value="Unassembled WGS sequence"/>
</dbReference>
<accession>A0ABR3K2L5</accession>
<feature type="compositionally biased region" description="Basic and acidic residues" evidence="1">
    <location>
        <begin position="142"/>
        <end position="152"/>
    </location>
</feature>
<feature type="region of interest" description="Disordered" evidence="1">
    <location>
        <begin position="73"/>
        <end position="175"/>
    </location>
</feature>
<evidence type="ECO:0000313" key="2">
    <source>
        <dbReference type="EMBL" id="KAL0961495.1"/>
    </source>
</evidence>
<organism evidence="2 3">
    <name type="scientific">Hohenbuehelia grisea</name>
    <dbReference type="NCBI Taxonomy" id="104357"/>
    <lineage>
        <taxon>Eukaryota</taxon>
        <taxon>Fungi</taxon>
        <taxon>Dikarya</taxon>
        <taxon>Basidiomycota</taxon>
        <taxon>Agaricomycotina</taxon>
        <taxon>Agaricomycetes</taxon>
        <taxon>Agaricomycetidae</taxon>
        <taxon>Agaricales</taxon>
        <taxon>Pleurotineae</taxon>
        <taxon>Pleurotaceae</taxon>
        <taxon>Hohenbuehelia</taxon>
    </lineage>
</organism>
<feature type="compositionally biased region" description="Polar residues" evidence="1">
    <location>
        <begin position="1"/>
        <end position="17"/>
    </location>
</feature>
<sequence>MSSGNNPTSVNYTNATFDNAGAESRNHGPARNGGFDTGVNQPGNFGAGAKGMDSYATETFGRGNSAGVANMGLGSGAPSARHDHGHGHNTAGVGIGSDIDNRGAGGVSFGSTPHRNDAGGISNDYGSTNEHGVGRTGPGIGDKFKGSLEKTAGKVAGNPDLQIRGEQRKTQGTNF</sequence>
<proteinExistence type="predicted"/>